<feature type="region of interest" description="Disordered" evidence="1">
    <location>
        <begin position="183"/>
        <end position="211"/>
    </location>
</feature>
<accession>A0AA45L265</accession>
<evidence type="ECO:0000256" key="1">
    <source>
        <dbReference type="SAM" id="MobiDB-lite"/>
    </source>
</evidence>
<proteinExistence type="predicted"/>
<reference evidence="2" key="1">
    <citation type="submission" date="2021-04" db="EMBL/GenBank/DDBJ databases">
        <title>Genomic sequence of Actinosynnema pretiosum subsp. pretiosum ATCC 31280 (C-14919).</title>
        <authorList>
            <person name="Bai L."/>
            <person name="Wang X."/>
            <person name="Xiao Y."/>
        </authorList>
    </citation>
    <scope>NUCLEOTIDE SEQUENCE</scope>
    <source>
        <strain evidence="2">ATCC 31280</strain>
    </source>
</reference>
<evidence type="ECO:0008006" key="4">
    <source>
        <dbReference type="Google" id="ProtNLM"/>
    </source>
</evidence>
<organism evidence="2 3">
    <name type="scientific">Actinosynnema pretiosum subsp. pretiosum</name>
    <dbReference type="NCBI Taxonomy" id="103721"/>
    <lineage>
        <taxon>Bacteria</taxon>
        <taxon>Bacillati</taxon>
        <taxon>Actinomycetota</taxon>
        <taxon>Actinomycetes</taxon>
        <taxon>Pseudonocardiales</taxon>
        <taxon>Pseudonocardiaceae</taxon>
        <taxon>Actinosynnema</taxon>
    </lineage>
</organism>
<gene>
    <name evidence="2" type="ORF">KCV87_20685</name>
</gene>
<evidence type="ECO:0000313" key="2">
    <source>
        <dbReference type="EMBL" id="QUF01941.1"/>
    </source>
</evidence>
<dbReference type="Pfam" id="PF14430">
    <property type="entry name" value="Imm1"/>
    <property type="match status" value="1"/>
</dbReference>
<name>A0AA45L265_9PSEU</name>
<dbReference type="Proteomes" id="UP000677152">
    <property type="component" value="Chromosome"/>
</dbReference>
<dbReference type="InterPro" id="IPR025680">
    <property type="entry name" value="DddI"/>
</dbReference>
<sequence length="211" mass="23897">MPQVEFRGEIEGRRYRPGSWTASSSEEVSDALDRIFNSPWEFRTECVIRIAGLRTGLRVLVYLKDGRTTLLWAGTHRSKNPTPFPDAPLIAEDRDSETPLHLRRDSYLSRESARSAVLEYLATGERPTCIEWQPESKEAYALPEPVEGMSDDLWGVVSLITGSTPEADARRLREDQEIADYCPVGRPPRIASTGDEPLFRDEPPFFLRGTE</sequence>
<dbReference type="AlphaFoldDB" id="A0AA45L265"/>
<protein>
    <recommendedName>
        <fullName evidence="4">Immunity protein Imm1</fullName>
    </recommendedName>
</protein>
<dbReference type="EMBL" id="CP073249">
    <property type="protein sequence ID" value="QUF01941.1"/>
    <property type="molecule type" value="Genomic_DNA"/>
</dbReference>
<evidence type="ECO:0000313" key="3">
    <source>
        <dbReference type="Proteomes" id="UP000677152"/>
    </source>
</evidence>